<keyword evidence="2" id="KW-1185">Reference proteome</keyword>
<name>A0A3S0XJ57_CHLFR</name>
<evidence type="ECO:0000313" key="1">
    <source>
        <dbReference type="EMBL" id="RUR73949.1"/>
    </source>
</evidence>
<protein>
    <submittedName>
        <fullName evidence="1">Uncharacterized protein</fullName>
    </submittedName>
</protein>
<dbReference type="Proteomes" id="UP000268857">
    <property type="component" value="Unassembled WGS sequence"/>
</dbReference>
<evidence type="ECO:0000313" key="2">
    <source>
        <dbReference type="Proteomes" id="UP000268857"/>
    </source>
</evidence>
<reference evidence="1 2" key="1">
    <citation type="journal article" date="2019" name="Genome Biol. Evol.">
        <title>Day and night: Metabolic profiles and evolutionary relationships of six axenic non-marine cyanobacteria.</title>
        <authorList>
            <person name="Will S.E."/>
            <person name="Henke P."/>
            <person name="Boedeker C."/>
            <person name="Huang S."/>
            <person name="Brinkmann H."/>
            <person name="Rohde M."/>
            <person name="Jarek M."/>
            <person name="Friedl T."/>
            <person name="Seufert S."/>
            <person name="Schumacher M."/>
            <person name="Overmann J."/>
            <person name="Neumann-Schaal M."/>
            <person name="Petersen J."/>
        </authorList>
    </citation>
    <scope>NUCLEOTIDE SEQUENCE [LARGE SCALE GENOMIC DNA]</scope>
    <source>
        <strain evidence="1 2">PCC 6912</strain>
    </source>
</reference>
<dbReference type="AlphaFoldDB" id="A0A3S0XJ57"/>
<accession>A0A3S0XJ57</accession>
<proteinExistence type="predicted"/>
<comment type="caution">
    <text evidence="1">The sequence shown here is derived from an EMBL/GenBank/DDBJ whole genome shotgun (WGS) entry which is preliminary data.</text>
</comment>
<sequence length="63" mass="7455">MTKIDVTADKTISSTNQIKIRTRMLKKILYHLGDEIFCFIHLSTFVEQYLNLHSLAIFKYHPK</sequence>
<dbReference type="EMBL" id="RSCJ01000032">
    <property type="protein sequence ID" value="RUR73949.1"/>
    <property type="molecule type" value="Genomic_DNA"/>
</dbReference>
<organism evidence="1 2">
    <name type="scientific">Chlorogloeopsis fritschii PCC 6912</name>
    <dbReference type="NCBI Taxonomy" id="211165"/>
    <lineage>
        <taxon>Bacteria</taxon>
        <taxon>Bacillati</taxon>
        <taxon>Cyanobacteriota</taxon>
        <taxon>Cyanophyceae</taxon>
        <taxon>Nostocales</taxon>
        <taxon>Chlorogloeopsidaceae</taxon>
        <taxon>Chlorogloeopsis</taxon>
    </lineage>
</organism>
<gene>
    <name evidence="1" type="ORF">PCC6912_54900</name>
</gene>